<organism evidence="2 3">
    <name type="scientific">Phytophthora aleatoria</name>
    <dbReference type="NCBI Taxonomy" id="2496075"/>
    <lineage>
        <taxon>Eukaryota</taxon>
        <taxon>Sar</taxon>
        <taxon>Stramenopiles</taxon>
        <taxon>Oomycota</taxon>
        <taxon>Peronosporomycetes</taxon>
        <taxon>Peronosporales</taxon>
        <taxon>Peronosporaceae</taxon>
        <taxon>Phytophthora</taxon>
    </lineage>
</organism>
<dbReference type="AlphaFoldDB" id="A0A8J5MBX6"/>
<gene>
    <name evidence="2" type="ORF">JG688_00017198</name>
</gene>
<proteinExistence type="predicted"/>
<sequence>MVKSKGLELSMIGPSDNEKTIKSYEATGDDDEREARYGIKTGLDEDRDKKLSIPDSEAKQILYEYYKRLFDKKVVVPFRLHPAVYHKNGVKTHERIISVRPVRIDI</sequence>
<keyword evidence="3" id="KW-1185">Reference proteome</keyword>
<evidence type="ECO:0000313" key="2">
    <source>
        <dbReference type="EMBL" id="KAG6944226.1"/>
    </source>
</evidence>
<dbReference type="EMBL" id="JAENGY010002437">
    <property type="protein sequence ID" value="KAG6944226.1"/>
    <property type="molecule type" value="Genomic_DNA"/>
</dbReference>
<accession>A0A8J5MBX6</accession>
<protein>
    <submittedName>
        <fullName evidence="2">Uncharacterized protein</fullName>
    </submittedName>
</protein>
<comment type="caution">
    <text evidence="2">The sequence shown here is derived from an EMBL/GenBank/DDBJ whole genome shotgun (WGS) entry which is preliminary data.</text>
</comment>
<name>A0A8J5MBX6_9STRA</name>
<dbReference type="Proteomes" id="UP000709295">
    <property type="component" value="Unassembled WGS sequence"/>
</dbReference>
<evidence type="ECO:0000313" key="3">
    <source>
        <dbReference type="Proteomes" id="UP000709295"/>
    </source>
</evidence>
<feature type="region of interest" description="Disordered" evidence="1">
    <location>
        <begin position="1"/>
        <end position="41"/>
    </location>
</feature>
<evidence type="ECO:0000256" key="1">
    <source>
        <dbReference type="SAM" id="MobiDB-lite"/>
    </source>
</evidence>
<reference evidence="2" key="1">
    <citation type="submission" date="2021-01" db="EMBL/GenBank/DDBJ databases">
        <title>Phytophthora aleatoria, a newly-described species from Pinus radiata is distinct from Phytophthora cactorum isolates based on comparative genomics.</title>
        <authorList>
            <person name="Mcdougal R."/>
            <person name="Panda P."/>
            <person name="Williams N."/>
            <person name="Studholme D.J."/>
        </authorList>
    </citation>
    <scope>NUCLEOTIDE SEQUENCE</scope>
    <source>
        <strain evidence="2">NZFS 4037</strain>
    </source>
</reference>